<dbReference type="SUPFAM" id="SSF50331">
    <property type="entry name" value="MOP-like"/>
    <property type="match status" value="1"/>
</dbReference>
<evidence type="ECO:0000259" key="4">
    <source>
        <dbReference type="PROSITE" id="PS50893"/>
    </source>
</evidence>
<dbReference type="InterPro" id="IPR017871">
    <property type="entry name" value="ABC_transporter-like_CS"/>
</dbReference>
<organism evidence="5">
    <name type="scientific">Caldilineaceae bacterium SB0661_bin_32</name>
    <dbReference type="NCBI Taxonomy" id="2605255"/>
    <lineage>
        <taxon>Bacteria</taxon>
        <taxon>Bacillati</taxon>
        <taxon>Chloroflexota</taxon>
        <taxon>Caldilineae</taxon>
        <taxon>Caldilineales</taxon>
        <taxon>Caldilineaceae</taxon>
    </lineage>
</organism>
<dbReference type="EMBL" id="VXMH01000040">
    <property type="protein sequence ID" value="MYC95035.1"/>
    <property type="molecule type" value="Genomic_DNA"/>
</dbReference>
<keyword evidence="1" id="KW-0813">Transport</keyword>
<dbReference type="Gene3D" id="2.40.50.100">
    <property type="match status" value="1"/>
</dbReference>
<dbReference type="SMART" id="SM00382">
    <property type="entry name" value="AAA"/>
    <property type="match status" value="1"/>
</dbReference>
<dbReference type="InterPro" id="IPR003439">
    <property type="entry name" value="ABC_transporter-like_ATP-bd"/>
</dbReference>
<dbReference type="PANTHER" id="PTHR43875">
    <property type="entry name" value="MALTODEXTRIN IMPORT ATP-BINDING PROTEIN MSMX"/>
    <property type="match status" value="1"/>
</dbReference>
<proteinExistence type="predicted"/>
<dbReference type="InterPro" id="IPR008995">
    <property type="entry name" value="Mo/tungstate-bd_C_term_dom"/>
</dbReference>
<keyword evidence="3 5" id="KW-0067">ATP-binding</keyword>
<evidence type="ECO:0000256" key="2">
    <source>
        <dbReference type="ARBA" id="ARBA00022741"/>
    </source>
</evidence>
<dbReference type="Gene3D" id="3.40.50.300">
    <property type="entry name" value="P-loop containing nucleotide triphosphate hydrolases"/>
    <property type="match status" value="1"/>
</dbReference>
<dbReference type="InterPro" id="IPR012340">
    <property type="entry name" value="NA-bd_OB-fold"/>
</dbReference>
<reference evidence="5" key="1">
    <citation type="submission" date="2019-09" db="EMBL/GenBank/DDBJ databases">
        <title>Characterisation of the sponge microbiome using genome-centric metagenomics.</title>
        <authorList>
            <person name="Engelberts J.P."/>
            <person name="Robbins S.J."/>
            <person name="De Goeij J.M."/>
            <person name="Aranda M."/>
            <person name="Bell S.C."/>
            <person name="Webster N.S."/>
        </authorList>
    </citation>
    <scope>NUCLEOTIDE SEQUENCE</scope>
    <source>
        <strain evidence="5">SB0661_bin_32</strain>
    </source>
</reference>
<dbReference type="Gene3D" id="2.40.50.140">
    <property type="entry name" value="Nucleic acid-binding proteins"/>
    <property type="match status" value="1"/>
</dbReference>
<dbReference type="Pfam" id="PF00005">
    <property type="entry name" value="ABC_tran"/>
    <property type="match status" value="1"/>
</dbReference>
<name>A0A6B1D6P1_9CHLR</name>
<evidence type="ECO:0000256" key="3">
    <source>
        <dbReference type="ARBA" id="ARBA00022840"/>
    </source>
</evidence>
<dbReference type="GO" id="GO:0055052">
    <property type="term" value="C:ATP-binding cassette (ABC) transporter complex, substrate-binding subunit-containing"/>
    <property type="evidence" value="ECO:0007669"/>
    <property type="project" value="TreeGrafter"/>
</dbReference>
<dbReference type="GO" id="GO:0140359">
    <property type="term" value="F:ABC-type transporter activity"/>
    <property type="evidence" value="ECO:0007669"/>
    <property type="project" value="UniProtKB-ARBA"/>
</dbReference>
<dbReference type="InterPro" id="IPR003593">
    <property type="entry name" value="AAA+_ATPase"/>
</dbReference>
<keyword evidence="2" id="KW-0547">Nucleotide-binding</keyword>
<dbReference type="GO" id="GO:0016887">
    <property type="term" value="F:ATP hydrolysis activity"/>
    <property type="evidence" value="ECO:0007669"/>
    <property type="project" value="InterPro"/>
</dbReference>
<dbReference type="PANTHER" id="PTHR43875:SF1">
    <property type="entry name" value="OSMOPROTECTIVE COMPOUNDS UPTAKE ATP-BINDING PROTEIN GGTA"/>
    <property type="match status" value="1"/>
</dbReference>
<gene>
    <name evidence="5" type="ORF">F4X14_08680</name>
</gene>
<dbReference type="PROSITE" id="PS00211">
    <property type="entry name" value="ABC_TRANSPORTER_1"/>
    <property type="match status" value="1"/>
</dbReference>
<evidence type="ECO:0000256" key="1">
    <source>
        <dbReference type="ARBA" id="ARBA00022448"/>
    </source>
</evidence>
<sequence length="400" mass="44015">MSKVSKEFGVQAGTALARSIPWMGSSGPEAREGEEEGSDRVHALDQVDLTVPDGRTLAVLGPSGCGKSTLLRVISGLEADYSGELFYDDQNMMDVPPRDRYIGMVFQNYALYPHFEGHGNLSFFFRMRKAPDEEAEERIRITSEIMGIGFNSLLQRKPGTLSGGQQQRVAIARAIVRRPRVFLFDEPLSNLDAKLRSKTRVEIKRLLRRFSITALYVTHDQTEAMALGDLVAVMRAGRIEQVGPFEEVRRQPANTFVAGFLGIPPMSLLPGAVVDRGGIAAGRGLRIVPQAPQLEALRSGKRVTVGIPAESVKVTVDEDGIRAEAEGGAQAPVNTWRGTVESVEPDYGRHVQFIGFRSGEHRLQGQADARERIAPGERIVVQFDDMGLHFFDDESGDRLV</sequence>
<protein>
    <submittedName>
        <fullName evidence="5">ABC transporter ATP-binding protein</fullName>
    </submittedName>
</protein>
<dbReference type="PROSITE" id="PS50893">
    <property type="entry name" value="ABC_TRANSPORTER_2"/>
    <property type="match status" value="1"/>
</dbReference>
<dbReference type="GO" id="GO:0005524">
    <property type="term" value="F:ATP binding"/>
    <property type="evidence" value="ECO:0007669"/>
    <property type="project" value="UniProtKB-KW"/>
</dbReference>
<comment type="caution">
    <text evidence="5">The sequence shown here is derived from an EMBL/GenBank/DDBJ whole genome shotgun (WGS) entry which is preliminary data.</text>
</comment>
<dbReference type="InterPro" id="IPR027417">
    <property type="entry name" value="P-loop_NTPase"/>
</dbReference>
<dbReference type="FunFam" id="3.40.50.300:FF:000042">
    <property type="entry name" value="Maltose/maltodextrin ABC transporter, ATP-binding protein"/>
    <property type="match status" value="1"/>
</dbReference>
<feature type="domain" description="ABC transporter" evidence="4">
    <location>
        <begin position="28"/>
        <end position="261"/>
    </location>
</feature>
<accession>A0A6B1D6P1</accession>
<dbReference type="InterPro" id="IPR047641">
    <property type="entry name" value="ABC_transpr_MalK/UgpC-like"/>
</dbReference>
<dbReference type="SUPFAM" id="SSF52540">
    <property type="entry name" value="P-loop containing nucleoside triphosphate hydrolases"/>
    <property type="match status" value="1"/>
</dbReference>
<evidence type="ECO:0000313" key="5">
    <source>
        <dbReference type="EMBL" id="MYC95035.1"/>
    </source>
</evidence>
<dbReference type="AlphaFoldDB" id="A0A6B1D6P1"/>